<evidence type="ECO:0000256" key="3">
    <source>
        <dbReference type="ARBA" id="ARBA00022801"/>
    </source>
</evidence>
<name>A0ABW5KH79_9SPHI</name>
<gene>
    <name evidence="6" type="ORF">ACFSR5_04275</name>
</gene>
<evidence type="ECO:0000256" key="4">
    <source>
        <dbReference type="ARBA" id="ARBA00022807"/>
    </source>
</evidence>
<dbReference type="Proteomes" id="UP001597545">
    <property type="component" value="Unassembled WGS sequence"/>
</dbReference>
<dbReference type="Gene3D" id="3.90.1720.10">
    <property type="entry name" value="endopeptidase domain like (from Nostoc punctiforme)"/>
    <property type="match status" value="1"/>
</dbReference>
<dbReference type="RefSeq" id="WP_380901060.1">
    <property type="nucleotide sequence ID" value="NZ_JBHUEG010000007.1"/>
</dbReference>
<dbReference type="Pfam" id="PF18348">
    <property type="entry name" value="SH3_16"/>
    <property type="match status" value="1"/>
</dbReference>
<evidence type="ECO:0000313" key="6">
    <source>
        <dbReference type="EMBL" id="MFD2546861.1"/>
    </source>
</evidence>
<comment type="caution">
    <text evidence="6">The sequence shown here is derived from an EMBL/GenBank/DDBJ whole genome shotgun (WGS) entry which is preliminary data.</text>
</comment>
<dbReference type="PROSITE" id="PS51935">
    <property type="entry name" value="NLPC_P60"/>
    <property type="match status" value="1"/>
</dbReference>
<dbReference type="InterPro" id="IPR000064">
    <property type="entry name" value="NLP_P60_dom"/>
</dbReference>
<keyword evidence="4" id="KW-0788">Thiol protease</keyword>
<evidence type="ECO:0000256" key="1">
    <source>
        <dbReference type="ARBA" id="ARBA00007074"/>
    </source>
</evidence>
<dbReference type="PANTHER" id="PTHR47053:SF1">
    <property type="entry name" value="MUREIN DD-ENDOPEPTIDASE MEPH-RELATED"/>
    <property type="match status" value="1"/>
</dbReference>
<dbReference type="EMBL" id="JBHULR010000003">
    <property type="protein sequence ID" value="MFD2546861.1"/>
    <property type="molecule type" value="Genomic_DNA"/>
</dbReference>
<dbReference type="InterPro" id="IPR051202">
    <property type="entry name" value="Peptidase_C40"/>
</dbReference>
<sequence length="256" mass="29095">MVTAFCHLSVVPLRAAASHRSEMVSQVLFAEEFEILIEEPDWYYIRLLDTNYEGWIQHGQFVMSTNSTAPVVTDHLSRIVDIGGANALVNGQEIRLVHGTKIPSGLLGDNRHALYSRIDSPLRTANLHDFDTELTKLVAYYKNSPYLWGGRTSYGIDCSGLSQVLYAHFGIPLPRDAYQQAELGETVDFLTEVRRGDLAFFDNEEGRIIHVGLMLDTETVLHASASVRVDKMDSEGIFNRNWNRYTHKLRIVKRYF</sequence>
<feature type="domain" description="NlpC/P60" evidence="5">
    <location>
        <begin position="128"/>
        <end position="253"/>
    </location>
</feature>
<dbReference type="Gene3D" id="2.30.30.40">
    <property type="entry name" value="SH3 Domains"/>
    <property type="match status" value="1"/>
</dbReference>
<evidence type="ECO:0000313" key="7">
    <source>
        <dbReference type="Proteomes" id="UP001597545"/>
    </source>
</evidence>
<dbReference type="InterPro" id="IPR041382">
    <property type="entry name" value="SH3_16"/>
</dbReference>
<dbReference type="Pfam" id="PF00877">
    <property type="entry name" value="NLPC_P60"/>
    <property type="match status" value="1"/>
</dbReference>
<accession>A0ABW5KH79</accession>
<evidence type="ECO:0000256" key="2">
    <source>
        <dbReference type="ARBA" id="ARBA00022670"/>
    </source>
</evidence>
<dbReference type="SUPFAM" id="SSF54001">
    <property type="entry name" value="Cysteine proteinases"/>
    <property type="match status" value="1"/>
</dbReference>
<keyword evidence="7" id="KW-1185">Reference proteome</keyword>
<dbReference type="InterPro" id="IPR038765">
    <property type="entry name" value="Papain-like_cys_pep_sf"/>
</dbReference>
<keyword evidence="2" id="KW-0645">Protease</keyword>
<proteinExistence type="inferred from homology"/>
<reference evidence="7" key="1">
    <citation type="journal article" date="2019" name="Int. J. Syst. Evol. Microbiol.">
        <title>The Global Catalogue of Microorganisms (GCM) 10K type strain sequencing project: providing services to taxonomists for standard genome sequencing and annotation.</title>
        <authorList>
            <consortium name="The Broad Institute Genomics Platform"/>
            <consortium name="The Broad Institute Genome Sequencing Center for Infectious Disease"/>
            <person name="Wu L."/>
            <person name="Ma J."/>
        </authorList>
    </citation>
    <scope>NUCLEOTIDE SEQUENCE [LARGE SCALE GENOMIC DNA]</scope>
    <source>
        <strain evidence="7">KCTC 42662</strain>
    </source>
</reference>
<evidence type="ECO:0000259" key="5">
    <source>
        <dbReference type="PROSITE" id="PS51935"/>
    </source>
</evidence>
<dbReference type="PANTHER" id="PTHR47053">
    <property type="entry name" value="MUREIN DD-ENDOPEPTIDASE MEPH-RELATED"/>
    <property type="match status" value="1"/>
</dbReference>
<organism evidence="6 7">
    <name type="scientific">Sphingobacterium suaedae</name>
    <dbReference type="NCBI Taxonomy" id="1686402"/>
    <lineage>
        <taxon>Bacteria</taxon>
        <taxon>Pseudomonadati</taxon>
        <taxon>Bacteroidota</taxon>
        <taxon>Sphingobacteriia</taxon>
        <taxon>Sphingobacteriales</taxon>
        <taxon>Sphingobacteriaceae</taxon>
        <taxon>Sphingobacterium</taxon>
    </lineage>
</organism>
<comment type="similarity">
    <text evidence="1">Belongs to the peptidase C40 family.</text>
</comment>
<keyword evidence="3" id="KW-0378">Hydrolase</keyword>
<protein>
    <submittedName>
        <fullName evidence="6">NlpC/P60 family protein</fullName>
    </submittedName>
</protein>